<feature type="domain" description="Methyltransferase type 11" evidence="1">
    <location>
        <begin position="66"/>
        <end position="121"/>
    </location>
</feature>
<dbReference type="Pfam" id="PF08241">
    <property type="entry name" value="Methyltransf_11"/>
    <property type="match status" value="1"/>
</dbReference>
<dbReference type="InterPro" id="IPR013216">
    <property type="entry name" value="Methyltransf_11"/>
</dbReference>
<dbReference type="InterPro" id="IPR029063">
    <property type="entry name" value="SAM-dependent_MTases_sf"/>
</dbReference>
<accession>A0A2H0V3R2</accession>
<dbReference type="AlphaFoldDB" id="A0A2H0V3R2"/>
<name>A0A2H0V3R2_9BACT</name>
<protein>
    <submittedName>
        <fullName evidence="2">SAM-dependent methyltransferase</fullName>
    </submittedName>
</protein>
<evidence type="ECO:0000313" key="3">
    <source>
        <dbReference type="Proteomes" id="UP000228626"/>
    </source>
</evidence>
<evidence type="ECO:0000313" key="2">
    <source>
        <dbReference type="EMBL" id="PIR92980.1"/>
    </source>
</evidence>
<sequence length="208" mass="24487">MSFAYRVSAYNRQKKWQKFINIMRPGSKTTILDAGFSDREYGPVDNFLEKNYLYPQKITALGIDRPREFIKNYPLVKAICYGGHKFPFTDKSFDIIWSNAVWEHIIGRESQLNFLREIKRVGCKAFITTPNRFFPVEVHTRLPLLHYLPKKVFDKILRWLGKPWAAGGYMDPLSLKEVKELLARAEIKNYQIIKNKLFGLTLDYIIIF</sequence>
<reference evidence="3" key="1">
    <citation type="submission" date="2017-09" db="EMBL/GenBank/DDBJ databases">
        <title>Depth-based differentiation of microbial function through sediment-hosted aquifers and enrichment of novel symbionts in the deep terrestrial subsurface.</title>
        <authorList>
            <person name="Probst A.J."/>
            <person name="Ladd B."/>
            <person name="Jarett J.K."/>
            <person name="Geller-Mcgrath D.E."/>
            <person name="Sieber C.M.K."/>
            <person name="Emerson J.B."/>
            <person name="Anantharaman K."/>
            <person name="Thomas B.C."/>
            <person name="Malmstrom R."/>
            <person name="Stieglmeier M."/>
            <person name="Klingl A."/>
            <person name="Woyke T."/>
            <person name="Ryan C.M."/>
            <person name="Banfield J.F."/>
        </authorList>
    </citation>
    <scope>NUCLEOTIDE SEQUENCE [LARGE SCALE GENOMIC DNA]</scope>
</reference>
<proteinExistence type="predicted"/>
<keyword evidence="2" id="KW-0489">Methyltransferase</keyword>
<comment type="caution">
    <text evidence="2">The sequence shown here is derived from an EMBL/GenBank/DDBJ whole genome shotgun (WGS) entry which is preliminary data.</text>
</comment>
<dbReference type="GO" id="GO:0032259">
    <property type="term" value="P:methylation"/>
    <property type="evidence" value="ECO:0007669"/>
    <property type="project" value="UniProtKB-KW"/>
</dbReference>
<dbReference type="GO" id="GO:0008757">
    <property type="term" value="F:S-adenosylmethionine-dependent methyltransferase activity"/>
    <property type="evidence" value="ECO:0007669"/>
    <property type="project" value="InterPro"/>
</dbReference>
<dbReference type="SUPFAM" id="SSF53335">
    <property type="entry name" value="S-adenosyl-L-methionine-dependent methyltransferases"/>
    <property type="match status" value="1"/>
</dbReference>
<keyword evidence="2" id="KW-0808">Transferase</keyword>
<dbReference type="Proteomes" id="UP000228626">
    <property type="component" value="Unassembled WGS sequence"/>
</dbReference>
<dbReference type="EMBL" id="PFAR01000039">
    <property type="protein sequence ID" value="PIR92980.1"/>
    <property type="molecule type" value="Genomic_DNA"/>
</dbReference>
<dbReference type="Gene3D" id="3.40.50.150">
    <property type="entry name" value="Vaccinia Virus protein VP39"/>
    <property type="match status" value="1"/>
</dbReference>
<organism evidence="2 3">
    <name type="scientific">Candidatus Falkowbacteria bacterium CG10_big_fil_rev_8_21_14_0_10_43_10</name>
    <dbReference type="NCBI Taxonomy" id="1974567"/>
    <lineage>
        <taxon>Bacteria</taxon>
        <taxon>Candidatus Falkowiibacteriota</taxon>
    </lineage>
</organism>
<evidence type="ECO:0000259" key="1">
    <source>
        <dbReference type="Pfam" id="PF08241"/>
    </source>
</evidence>
<gene>
    <name evidence="2" type="ORF">COT99_03280</name>
</gene>